<dbReference type="PANTHER" id="PTHR43615:SF1">
    <property type="entry name" value="PPDK_N DOMAIN-CONTAINING PROTEIN"/>
    <property type="match status" value="1"/>
</dbReference>
<dbReference type="OrthoDB" id="9765468at2"/>
<dbReference type="PANTHER" id="PTHR43615">
    <property type="entry name" value="PHOSPHOENOLPYRUVATE SYNTHASE-RELATED"/>
    <property type="match status" value="1"/>
</dbReference>
<dbReference type="Gene3D" id="3.50.30.10">
    <property type="entry name" value="Phosphohistidine domain"/>
    <property type="match status" value="1"/>
</dbReference>
<dbReference type="SUPFAM" id="SSF52009">
    <property type="entry name" value="Phosphohistidine domain"/>
    <property type="match status" value="1"/>
</dbReference>
<dbReference type="SUPFAM" id="SSF56059">
    <property type="entry name" value="Glutathione synthetase ATP-binding domain-like"/>
    <property type="match status" value="1"/>
</dbReference>
<keyword evidence="3" id="KW-0670">Pyruvate</keyword>
<dbReference type="InterPro" id="IPR013815">
    <property type="entry name" value="ATP_grasp_subdomain_1"/>
</dbReference>
<feature type="domain" description="Pyruvate phosphate dikinase AMP/ATP-binding" evidence="2">
    <location>
        <begin position="19"/>
        <end position="218"/>
    </location>
</feature>
<name>I4EE37_9BACT</name>
<comment type="caution">
    <text evidence="3">The sequence shown here is derived from an EMBL/GenBank/DDBJ whole genome shotgun (WGS) entry which is preliminary data.</text>
</comment>
<dbReference type="Gene3D" id="3.30.1490.20">
    <property type="entry name" value="ATP-grasp fold, A domain"/>
    <property type="match status" value="1"/>
</dbReference>
<dbReference type="Pfam" id="PF01326">
    <property type="entry name" value="PPDK_N"/>
    <property type="match status" value="2"/>
</dbReference>
<keyword evidence="3" id="KW-0808">Transferase</keyword>
<dbReference type="EMBL" id="CAGS01000080">
    <property type="protein sequence ID" value="CCF82949.1"/>
    <property type="molecule type" value="Genomic_DNA"/>
</dbReference>
<evidence type="ECO:0000259" key="1">
    <source>
        <dbReference type="Pfam" id="PF00391"/>
    </source>
</evidence>
<evidence type="ECO:0000313" key="4">
    <source>
        <dbReference type="Proteomes" id="UP000004221"/>
    </source>
</evidence>
<keyword evidence="4" id="KW-1185">Reference proteome</keyword>
<accession>I4EE37</accession>
<gene>
    <name evidence="3" type="ORF">NITHO_1700007</name>
</gene>
<proteinExistence type="predicted"/>
<reference evidence="3 4" key="1">
    <citation type="journal article" date="2012" name="ISME J.">
        <title>Nitrification expanded: discovery, physiology and genomics of a nitrite-oxidizing bacterium from the phylum Chloroflexi.</title>
        <authorList>
            <person name="Sorokin D.Y."/>
            <person name="Lucker S."/>
            <person name="Vejmelkova D."/>
            <person name="Kostrikina N.A."/>
            <person name="Kleerebezem R."/>
            <person name="Rijpstra W.I."/>
            <person name="Damste J.S."/>
            <person name="Le Paslier D."/>
            <person name="Muyzer G."/>
            <person name="Wagner M."/>
            <person name="van Loosdrecht M.C."/>
            <person name="Daims H."/>
        </authorList>
    </citation>
    <scope>NUCLEOTIDE SEQUENCE [LARGE SCALE GENOMIC DNA]</scope>
    <source>
        <strain evidence="4">none</strain>
    </source>
</reference>
<dbReference type="InterPro" id="IPR008279">
    <property type="entry name" value="PEP-util_enz_mobile_dom"/>
</dbReference>
<dbReference type="InterPro" id="IPR036637">
    <property type="entry name" value="Phosphohistidine_dom_sf"/>
</dbReference>
<protein>
    <submittedName>
        <fullName evidence="3">Putative Phosphoenolpyruvate synthase</fullName>
        <ecNumber evidence="3">2.7.9.2</ecNumber>
    </submittedName>
</protein>
<dbReference type="PROSITE" id="PS00370">
    <property type="entry name" value="PEP_ENZYMES_PHOS_SITE"/>
    <property type="match status" value="1"/>
</dbReference>
<dbReference type="InterPro" id="IPR018274">
    <property type="entry name" value="PEP_util_AS"/>
</dbReference>
<sequence>MGTLIRWLRDLGAGDQWVAGGKATNLGRLLQLELPVPPGFVITVDTYHAFLALNDVAGLDPDTLHERIRSAPIPSELSVPILEAYRELGAPKVAVRSSGTAEDLGTASFAGQHDTVLNVFGPETLLDAVRACWASLWSPRAVSYRQQVGWNDQDLAIAVVVQTMVPSEWAGVLFTADPVSGRRDQMIVEAVAGLGEALVSGRVTGKRAVVEKAGLRLVDGENVLPPAALEELARMAIQIERAFGRPQDIEWAYAGRRCYLLQSRPLTALPPEKRPAVPRKPRRFSRVQRDSMSNMIDHYPIPSYPFDISLYFRPMIERLGSITAALGFAPIAVDDMMIEMTDGVYQMLPPNPRPRLGALKLPVKLLAALRVNQDAWLAECRATLVVLARQIDADDLSTLGDQELLLRMEKLQTLLLDLFFPRFVAFPRGMLSRKGLSLLVRLAGAERAGRLEGELLAGIPCTTTAINQGLIRLADRIRSSAELRQVFRDEHPDRLPSRLRESDAGRDLLAEMDDFLRQYGYRETSMLGSAFPSWRDNPGIVYGLLKGLTAAGEPANGAREPGEGDPVERASREVVAGFTRRFGPGERILTPLFFMVRDAARSFVAYREDSHYYLFMPISVIRRLVLELGRRLAERGALEDAEDIFFLEIDEIKQLGPVEVVREIVRRRKAARQSVEGRYTPVPAELLEQTGSDGVLRGVPVSPGQAVGTARIILSEQDFWKLQPGEILVAHYTNPTWTPLFAVASAVVVDAGGTSSHAAIVAREYGIPAVMDTFNATRILRDGQRVLVNGDTGSVTPVGECVNRAGDAGVLPGRTV</sequence>
<dbReference type="Gene3D" id="3.30.470.20">
    <property type="entry name" value="ATP-grasp fold, B domain"/>
    <property type="match status" value="2"/>
</dbReference>
<dbReference type="GO" id="GO:0008986">
    <property type="term" value="F:pyruvate, water dikinase activity"/>
    <property type="evidence" value="ECO:0007669"/>
    <property type="project" value="UniProtKB-EC"/>
</dbReference>
<evidence type="ECO:0000313" key="3">
    <source>
        <dbReference type="EMBL" id="CCF82949.1"/>
    </source>
</evidence>
<dbReference type="AlphaFoldDB" id="I4EE37"/>
<organism evidence="3 4">
    <name type="scientific">Nitrolancea hollandica Lb</name>
    <dbReference type="NCBI Taxonomy" id="1129897"/>
    <lineage>
        <taxon>Bacteria</taxon>
        <taxon>Pseudomonadati</taxon>
        <taxon>Thermomicrobiota</taxon>
        <taxon>Thermomicrobia</taxon>
        <taxon>Sphaerobacterales</taxon>
        <taxon>Sphaerobacterineae</taxon>
        <taxon>Sphaerobacteraceae</taxon>
        <taxon>Nitrolancea</taxon>
    </lineage>
</organism>
<evidence type="ECO:0000259" key="2">
    <source>
        <dbReference type="Pfam" id="PF01326"/>
    </source>
</evidence>
<dbReference type="InterPro" id="IPR051549">
    <property type="entry name" value="PEP_Utilizing_Enz"/>
</dbReference>
<dbReference type="InterPro" id="IPR002192">
    <property type="entry name" value="PPDK_AMP/ATP-bd"/>
</dbReference>
<dbReference type="RefSeq" id="WP_008475532.1">
    <property type="nucleotide sequence ID" value="NZ_CAGS01000080.1"/>
</dbReference>
<feature type="domain" description="PEP-utilising enzyme mobile" evidence="1">
    <location>
        <begin position="723"/>
        <end position="793"/>
    </location>
</feature>
<dbReference type="EC" id="2.7.9.2" evidence="3"/>
<dbReference type="Pfam" id="PF00391">
    <property type="entry name" value="PEP-utilizers"/>
    <property type="match status" value="1"/>
</dbReference>
<dbReference type="GO" id="GO:0005524">
    <property type="term" value="F:ATP binding"/>
    <property type="evidence" value="ECO:0007669"/>
    <property type="project" value="InterPro"/>
</dbReference>
<dbReference type="Proteomes" id="UP000004221">
    <property type="component" value="Unassembled WGS sequence"/>
</dbReference>
<feature type="domain" description="Pyruvate phosphate dikinase AMP/ATP-binding" evidence="2">
    <location>
        <begin position="224"/>
        <end position="276"/>
    </location>
</feature>